<organism evidence="1">
    <name type="scientific">Rhizophora mucronata</name>
    <name type="common">Asiatic mangrove</name>
    <dbReference type="NCBI Taxonomy" id="61149"/>
    <lineage>
        <taxon>Eukaryota</taxon>
        <taxon>Viridiplantae</taxon>
        <taxon>Streptophyta</taxon>
        <taxon>Embryophyta</taxon>
        <taxon>Tracheophyta</taxon>
        <taxon>Spermatophyta</taxon>
        <taxon>Magnoliopsida</taxon>
        <taxon>eudicotyledons</taxon>
        <taxon>Gunneridae</taxon>
        <taxon>Pentapetalae</taxon>
        <taxon>rosids</taxon>
        <taxon>fabids</taxon>
        <taxon>Malpighiales</taxon>
        <taxon>Rhizophoraceae</taxon>
        <taxon>Rhizophora</taxon>
    </lineage>
</organism>
<protein>
    <submittedName>
        <fullName evidence="1">Uncharacterized protein</fullName>
    </submittedName>
</protein>
<dbReference type="AlphaFoldDB" id="A0A2P2QCB4"/>
<proteinExistence type="predicted"/>
<sequence length="36" mass="4437">MMYIYDICLQCCHHHLMNKNLKNLDNSRMQMCRAYT</sequence>
<evidence type="ECO:0000313" key="1">
    <source>
        <dbReference type="EMBL" id="MBX64631.1"/>
    </source>
</evidence>
<dbReference type="EMBL" id="GGEC01084147">
    <property type="protein sequence ID" value="MBX64631.1"/>
    <property type="molecule type" value="Transcribed_RNA"/>
</dbReference>
<accession>A0A2P2QCB4</accession>
<name>A0A2P2QCB4_RHIMU</name>
<reference evidence="1" key="1">
    <citation type="submission" date="2018-02" db="EMBL/GenBank/DDBJ databases">
        <title>Rhizophora mucronata_Transcriptome.</title>
        <authorList>
            <person name="Meera S.P."/>
            <person name="Sreeshan A."/>
            <person name="Augustine A."/>
        </authorList>
    </citation>
    <scope>NUCLEOTIDE SEQUENCE</scope>
    <source>
        <tissue evidence="1">Leaf</tissue>
    </source>
</reference>